<dbReference type="PANTHER" id="PTHR33204:SF29">
    <property type="entry name" value="TRANSCRIPTIONAL REGULATOR"/>
    <property type="match status" value="1"/>
</dbReference>
<keyword evidence="3" id="KW-0804">Transcription</keyword>
<evidence type="ECO:0000256" key="1">
    <source>
        <dbReference type="ARBA" id="ARBA00023015"/>
    </source>
</evidence>
<accession>A0A1H0H8P9</accession>
<proteinExistence type="predicted"/>
<feature type="domain" description="HTH hxlR-type" evidence="5">
    <location>
        <begin position="10"/>
        <end position="109"/>
    </location>
</feature>
<dbReference type="STRING" id="258515.SAMN05192585_1651"/>
<keyword evidence="7" id="KW-1185">Reference proteome</keyword>
<evidence type="ECO:0000259" key="5">
    <source>
        <dbReference type="PROSITE" id="PS51118"/>
    </source>
</evidence>
<dbReference type="PANTHER" id="PTHR33204">
    <property type="entry name" value="TRANSCRIPTIONAL REGULATOR, MARR FAMILY"/>
    <property type="match status" value="1"/>
</dbReference>
<reference evidence="6 7" key="1">
    <citation type="submission" date="2016-10" db="EMBL/GenBank/DDBJ databases">
        <authorList>
            <person name="de Groot N.N."/>
        </authorList>
    </citation>
    <scope>NUCLEOTIDE SEQUENCE [LARGE SCALE GENOMIC DNA]</scope>
    <source>
        <strain evidence="6 7">CGMCC 1.5012</strain>
    </source>
</reference>
<dbReference type="Proteomes" id="UP000199182">
    <property type="component" value="Unassembled WGS sequence"/>
</dbReference>
<dbReference type="InterPro" id="IPR002577">
    <property type="entry name" value="HTH_HxlR"/>
</dbReference>
<feature type="transmembrane region" description="Helical" evidence="4">
    <location>
        <begin position="12"/>
        <end position="32"/>
    </location>
</feature>
<dbReference type="Pfam" id="PF01638">
    <property type="entry name" value="HxlR"/>
    <property type="match status" value="1"/>
</dbReference>
<dbReference type="SUPFAM" id="SSF46785">
    <property type="entry name" value="Winged helix' DNA-binding domain"/>
    <property type="match status" value="1"/>
</dbReference>
<evidence type="ECO:0000313" key="6">
    <source>
        <dbReference type="EMBL" id="SDO15512.1"/>
    </source>
</evidence>
<evidence type="ECO:0000256" key="4">
    <source>
        <dbReference type="SAM" id="Phobius"/>
    </source>
</evidence>
<keyword evidence="4" id="KW-0472">Membrane</keyword>
<dbReference type="GO" id="GO:0003677">
    <property type="term" value="F:DNA binding"/>
    <property type="evidence" value="ECO:0007669"/>
    <property type="project" value="UniProtKB-KW"/>
</dbReference>
<dbReference type="InterPro" id="IPR036390">
    <property type="entry name" value="WH_DNA-bd_sf"/>
</dbReference>
<keyword evidence="2" id="KW-0238">DNA-binding</keyword>
<dbReference type="EMBL" id="FNID01000065">
    <property type="protein sequence ID" value="SDO15512.1"/>
    <property type="molecule type" value="Genomic_DNA"/>
</dbReference>
<sequence length="125" mass="14560">MPSIQQNESLPLEYTLALVSGKWKLLILYFLLTQRVMRYGELKRSVTGITHKMLSMQLKELELDGLIQRKEYRQIPPRVDYSLTPLGNTLQPMIAQMYDWGKENMTRDALGFETTAEEARAFTLF</sequence>
<keyword evidence="4" id="KW-0812">Transmembrane</keyword>
<keyword evidence="4" id="KW-1133">Transmembrane helix</keyword>
<dbReference type="Gene3D" id="1.10.10.10">
    <property type="entry name" value="Winged helix-like DNA-binding domain superfamily/Winged helix DNA-binding domain"/>
    <property type="match status" value="1"/>
</dbReference>
<dbReference type="AlphaFoldDB" id="A0A1H0H8P9"/>
<organism evidence="6 7">
    <name type="scientific">Acetanaerobacterium elongatum</name>
    <dbReference type="NCBI Taxonomy" id="258515"/>
    <lineage>
        <taxon>Bacteria</taxon>
        <taxon>Bacillati</taxon>
        <taxon>Bacillota</taxon>
        <taxon>Clostridia</taxon>
        <taxon>Eubacteriales</taxon>
        <taxon>Oscillospiraceae</taxon>
        <taxon>Acetanaerobacterium</taxon>
    </lineage>
</organism>
<evidence type="ECO:0000256" key="2">
    <source>
        <dbReference type="ARBA" id="ARBA00023125"/>
    </source>
</evidence>
<dbReference type="RefSeq" id="WP_092643787.1">
    <property type="nucleotide sequence ID" value="NZ_FNID01000065.1"/>
</dbReference>
<evidence type="ECO:0000313" key="7">
    <source>
        <dbReference type="Proteomes" id="UP000199182"/>
    </source>
</evidence>
<gene>
    <name evidence="6" type="ORF">SAMN05192585_1651</name>
</gene>
<name>A0A1H0H8P9_9FIRM</name>
<protein>
    <submittedName>
        <fullName evidence="6">Transcriptional regulator, HxlR family</fullName>
    </submittedName>
</protein>
<dbReference type="PROSITE" id="PS51118">
    <property type="entry name" value="HTH_HXLR"/>
    <property type="match status" value="1"/>
</dbReference>
<evidence type="ECO:0000256" key="3">
    <source>
        <dbReference type="ARBA" id="ARBA00023163"/>
    </source>
</evidence>
<dbReference type="InterPro" id="IPR036388">
    <property type="entry name" value="WH-like_DNA-bd_sf"/>
</dbReference>
<keyword evidence="1" id="KW-0805">Transcription regulation</keyword>
<dbReference type="OrthoDB" id="9791143at2"/>